<evidence type="ECO:0000313" key="2">
    <source>
        <dbReference type="EMBL" id="NML69173.1"/>
    </source>
</evidence>
<dbReference type="Proteomes" id="UP000544054">
    <property type="component" value="Unassembled WGS sequence"/>
</dbReference>
<dbReference type="AlphaFoldDB" id="A0A7Y0AKR8"/>
<feature type="region of interest" description="Disordered" evidence="1">
    <location>
        <begin position="1"/>
        <end position="48"/>
    </location>
</feature>
<name>A0A7Y0AKR8_9FLAO</name>
<dbReference type="EMBL" id="JABBGI010000005">
    <property type="protein sequence ID" value="NML69173.1"/>
    <property type="molecule type" value="Genomic_DNA"/>
</dbReference>
<accession>A0A7Y0AKR8</accession>
<feature type="compositionally biased region" description="Basic and acidic residues" evidence="1">
    <location>
        <begin position="14"/>
        <end position="48"/>
    </location>
</feature>
<proteinExistence type="predicted"/>
<gene>
    <name evidence="2" type="ORF">HHL23_05125</name>
</gene>
<protein>
    <submittedName>
        <fullName evidence="2">Uncharacterized protein</fullName>
    </submittedName>
</protein>
<comment type="caution">
    <text evidence="2">The sequence shown here is derived from an EMBL/GenBank/DDBJ whole genome shotgun (WGS) entry which is preliminary data.</text>
</comment>
<evidence type="ECO:0000313" key="3">
    <source>
        <dbReference type="Proteomes" id="UP000544054"/>
    </source>
</evidence>
<evidence type="ECO:0000256" key="1">
    <source>
        <dbReference type="SAM" id="MobiDB-lite"/>
    </source>
</evidence>
<keyword evidence="3" id="KW-1185">Reference proteome</keyword>
<dbReference type="RefSeq" id="WP_169233740.1">
    <property type="nucleotide sequence ID" value="NZ_JABBGI010000005.1"/>
</dbReference>
<reference evidence="2 3" key="1">
    <citation type="submission" date="2020-04" db="EMBL/GenBank/DDBJ databases">
        <title>Chryseobacterium sp. RP-3-3 sp. nov., isolated from Jeju soil.</title>
        <authorList>
            <person name="Dahal R.H."/>
        </authorList>
    </citation>
    <scope>NUCLEOTIDE SEQUENCE [LARGE SCALE GENOMIC DNA]</scope>
    <source>
        <strain evidence="2 3">RP-3-3</strain>
    </source>
</reference>
<organism evidence="2 3">
    <name type="scientific">Chryseobacterium antibioticum</name>
    <dbReference type="NCBI Taxonomy" id="2728847"/>
    <lineage>
        <taxon>Bacteria</taxon>
        <taxon>Pseudomonadati</taxon>
        <taxon>Bacteroidota</taxon>
        <taxon>Flavobacteriia</taxon>
        <taxon>Flavobacteriales</taxon>
        <taxon>Weeksellaceae</taxon>
        <taxon>Chryseobacterium group</taxon>
        <taxon>Chryseobacterium</taxon>
    </lineage>
</organism>
<sequence length="48" mass="5468">MEKIKAIKPGPKPNKPDGTPDRRRRVTPEVKPKHPDLKPHKHKPGDSK</sequence>